<protein>
    <recommendedName>
        <fullName evidence="8">L-ornithine N(alpha)-acyltransferase</fullName>
        <ecNumber evidence="7">2.3.2.30</ecNumber>
    </recommendedName>
</protein>
<evidence type="ECO:0000256" key="5">
    <source>
        <dbReference type="ARBA" id="ARBA00023315"/>
    </source>
</evidence>
<evidence type="ECO:0000256" key="9">
    <source>
        <dbReference type="ARBA" id="ARBA00045724"/>
    </source>
</evidence>
<dbReference type="Pfam" id="PF13444">
    <property type="entry name" value="Acetyltransf_5"/>
    <property type="match status" value="1"/>
</dbReference>
<comment type="similarity">
    <text evidence="6">Belongs to the acetyltransferase family. OlsB subfamily.</text>
</comment>
<dbReference type="AlphaFoldDB" id="A0AA48KR28"/>
<dbReference type="PANTHER" id="PTHR37323:SF1">
    <property type="entry name" value="L-ORNITHINE N(ALPHA)-ACYLTRANSFERASE"/>
    <property type="match status" value="1"/>
</dbReference>
<dbReference type="SUPFAM" id="SSF55729">
    <property type="entry name" value="Acyl-CoA N-acyltransferases (Nat)"/>
    <property type="match status" value="1"/>
</dbReference>
<dbReference type="EC" id="2.3.2.30" evidence="7"/>
<dbReference type="GO" id="GO:0006629">
    <property type="term" value="P:lipid metabolic process"/>
    <property type="evidence" value="ECO:0007669"/>
    <property type="project" value="UniProtKB-KW"/>
</dbReference>
<evidence type="ECO:0000259" key="11">
    <source>
        <dbReference type="SMART" id="SM00563"/>
    </source>
</evidence>
<dbReference type="GO" id="GO:0043810">
    <property type="term" value="F:ornithine-acyl [acyl carrier protein] N-acyltransferase activity"/>
    <property type="evidence" value="ECO:0007669"/>
    <property type="project" value="UniProtKB-EC"/>
</dbReference>
<dbReference type="CDD" id="cd07986">
    <property type="entry name" value="LPLAT_ACT14924-like"/>
    <property type="match status" value="1"/>
</dbReference>
<gene>
    <name evidence="12" type="ORF">MACH26_11930</name>
</gene>
<dbReference type="KEGG" id="pmaw:MACH26_11930"/>
<name>A0AA48KR28_9ALTE</name>
<evidence type="ECO:0000313" key="13">
    <source>
        <dbReference type="Proteomes" id="UP001333710"/>
    </source>
</evidence>
<comment type="function">
    <text evidence="9">Catalyzes the first step in the biosynthesis of ornithine lipids, which are phosphorus-free membrane lipids. Catalyzes the 3-hydroxyacyl-acyl carrier protein-dependent acylation of ornithine to form lyso-ornithine lipid (LOL).</text>
</comment>
<sequence>MFSVHEVLSKQLPSLAQKPLLFKPLKFLLKRLMHEREFVEFGEKYPHLQGIEFIEQALEYFNFTYSTRDSEKERIPASGPLVIVANHPIGSLDGLALIKMVSEVRPDVKAVVNEMLMAVKPLNELLLPVNVMSGNTAKQDIARIQEHLKNQGAIIVFPAGEVSRLRPQGIRDTKWNTGFVRIAKTAKAAVLPVFIEGKNSALFYGVSMLYKPLATMLLVDEMFKQKNKHLPMRIGQLIPYESYGEARFNNKLLTKLFKKHLYRIASNKSEIFATQKSIAAPENRQILTRAIKKDCELLGSTTDDKEIYLYRYNGSSPILREIGRLREIAFRAVGEGSNKRRDTDQYDNDYFHLILWDKDDLEIVGAYRFGDAQRLKQEKGLKGLYSASLFKYNKSMDPYFRQGLELGRSFVQPKYWGKRSLDYLWYGIGAFLTRYPQYRYLFGPVSLSNSFPQAAKDLMVEFYQLHFGTEQEIAVSNYPYRLPEALQGSFTGDDYKADFITLKNLLANMGVAIPTLYKQYTELCEPGGTQFLGFGVDPDFNDCVDGLILVDLMKLKAKKRQRYLPETIITEQSDVQQTNPSTYPEGNVVRISVK</sequence>
<organism evidence="12 13">
    <name type="scientific">Planctobacterium marinum</name>
    <dbReference type="NCBI Taxonomy" id="1631968"/>
    <lineage>
        <taxon>Bacteria</taxon>
        <taxon>Pseudomonadati</taxon>
        <taxon>Pseudomonadota</taxon>
        <taxon>Gammaproteobacteria</taxon>
        <taxon>Alteromonadales</taxon>
        <taxon>Alteromonadaceae</taxon>
        <taxon>Planctobacterium</taxon>
    </lineage>
</organism>
<evidence type="ECO:0000256" key="7">
    <source>
        <dbReference type="ARBA" id="ARBA00039058"/>
    </source>
</evidence>
<evidence type="ECO:0000256" key="4">
    <source>
        <dbReference type="ARBA" id="ARBA00023098"/>
    </source>
</evidence>
<keyword evidence="5 12" id="KW-0012">Acyltransferase</keyword>
<dbReference type="Proteomes" id="UP001333710">
    <property type="component" value="Chromosome"/>
</dbReference>
<dbReference type="Pfam" id="PF19576">
    <property type="entry name" value="Acyltransf_2"/>
    <property type="match status" value="1"/>
</dbReference>
<evidence type="ECO:0000256" key="2">
    <source>
        <dbReference type="ARBA" id="ARBA00022516"/>
    </source>
</evidence>
<keyword evidence="2" id="KW-0444">Lipid biosynthesis</keyword>
<dbReference type="InterPro" id="IPR045746">
    <property type="entry name" value="ACT14924-like_Acyltransf_dom"/>
</dbReference>
<evidence type="ECO:0000256" key="10">
    <source>
        <dbReference type="ARBA" id="ARBA00047785"/>
    </source>
</evidence>
<dbReference type="SMART" id="SM00563">
    <property type="entry name" value="PlsC"/>
    <property type="match status" value="1"/>
</dbReference>
<accession>A0AA48KR28</accession>
<proteinExistence type="inferred from homology"/>
<dbReference type="InterPro" id="IPR016181">
    <property type="entry name" value="Acyl_CoA_acyltransferase"/>
</dbReference>
<reference evidence="12" key="1">
    <citation type="submission" date="2023-01" db="EMBL/GenBank/DDBJ databases">
        <title>Complete genome sequence of Planctobacterium marinum strain Dej080120_11.</title>
        <authorList>
            <person name="Ueki S."/>
            <person name="Maruyama F."/>
        </authorList>
    </citation>
    <scope>NUCLEOTIDE SEQUENCE</scope>
    <source>
        <strain evidence="12">Dej080120_11</strain>
    </source>
</reference>
<feature type="domain" description="Phospholipid/glycerol acyltransferase" evidence="11">
    <location>
        <begin position="81"/>
        <end position="198"/>
    </location>
</feature>
<dbReference type="RefSeq" id="WP_338291659.1">
    <property type="nucleotide sequence ID" value="NZ_AP027272.1"/>
</dbReference>
<evidence type="ECO:0000313" key="12">
    <source>
        <dbReference type="EMBL" id="BDX05672.1"/>
    </source>
</evidence>
<evidence type="ECO:0000256" key="1">
    <source>
        <dbReference type="ARBA" id="ARBA00005189"/>
    </source>
</evidence>
<evidence type="ECO:0000256" key="8">
    <source>
        <dbReference type="ARBA" id="ARBA00039866"/>
    </source>
</evidence>
<dbReference type="InterPro" id="IPR002123">
    <property type="entry name" value="Plipid/glycerol_acylTrfase"/>
</dbReference>
<dbReference type="EMBL" id="AP027272">
    <property type="protein sequence ID" value="BDX05672.1"/>
    <property type="molecule type" value="Genomic_DNA"/>
</dbReference>
<dbReference type="PANTHER" id="PTHR37323">
    <property type="entry name" value="GCN5-RELATED N-ACETYLTRANSFERASE"/>
    <property type="match status" value="1"/>
</dbReference>
<keyword evidence="3" id="KW-0808">Transferase</keyword>
<keyword evidence="4" id="KW-0443">Lipid metabolism</keyword>
<comment type="pathway">
    <text evidence="1">Lipid metabolism.</text>
</comment>
<dbReference type="SUPFAM" id="SSF69593">
    <property type="entry name" value="Glycerol-3-phosphate (1)-acyltransferase"/>
    <property type="match status" value="1"/>
</dbReference>
<comment type="catalytic activity">
    <reaction evidence="10">
        <text>a (3R)-hydroxyacyl-[ACP] + L-ornithine = a lyso-ornithine lipid + holo-[ACP] + H(+)</text>
        <dbReference type="Rhea" id="RHEA:20633"/>
        <dbReference type="Rhea" id="RHEA-COMP:9685"/>
        <dbReference type="Rhea" id="RHEA-COMP:9945"/>
        <dbReference type="ChEBI" id="CHEBI:15378"/>
        <dbReference type="ChEBI" id="CHEBI:46911"/>
        <dbReference type="ChEBI" id="CHEBI:64479"/>
        <dbReference type="ChEBI" id="CHEBI:78827"/>
        <dbReference type="ChEBI" id="CHEBI:138482"/>
        <dbReference type="EC" id="2.3.2.30"/>
    </reaction>
    <physiologicalReaction direction="left-to-right" evidence="10">
        <dbReference type="Rhea" id="RHEA:20634"/>
    </physiologicalReaction>
</comment>
<keyword evidence="13" id="KW-1185">Reference proteome</keyword>
<dbReference type="InterPro" id="IPR052351">
    <property type="entry name" value="Ornithine_N-alpha-AT"/>
</dbReference>
<evidence type="ECO:0000256" key="6">
    <source>
        <dbReference type="ARBA" id="ARBA00038095"/>
    </source>
</evidence>
<evidence type="ECO:0000256" key="3">
    <source>
        <dbReference type="ARBA" id="ARBA00022679"/>
    </source>
</evidence>